<keyword evidence="4" id="KW-0560">Oxidoreductase</keyword>
<dbReference type="InterPro" id="IPR050315">
    <property type="entry name" value="FAD-oxidoreductase_2"/>
</dbReference>
<evidence type="ECO:0000259" key="6">
    <source>
        <dbReference type="Pfam" id="PF00890"/>
    </source>
</evidence>
<keyword evidence="5" id="KW-0812">Transmembrane</keyword>
<dbReference type="GO" id="GO:0008202">
    <property type="term" value="P:steroid metabolic process"/>
    <property type="evidence" value="ECO:0007669"/>
    <property type="project" value="UniProtKB-ARBA"/>
</dbReference>
<accession>A0AAN6E579</accession>
<evidence type="ECO:0000256" key="1">
    <source>
        <dbReference type="ARBA" id="ARBA00001974"/>
    </source>
</evidence>
<dbReference type="Gene3D" id="3.90.700.10">
    <property type="entry name" value="Succinate dehydrogenase/fumarate reductase flavoprotein, catalytic domain"/>
    <property type="match status" value="1"/>
</dbReference>
<dbReference type="InterPro" id="IPR003953">
    <property type="entry name" value="FAD-dep_OxRdtase_2_FAD-bd"/>
</dbReference>
<dbReference type="Gene3D" id="3.50.50.60">
    <property type="entry name" value="FAD/NAD(P)-binding domain"/>
    <property type="match status" value="1"/>
</dbReference>
<proteinExistence type="predicted"/>
<evidence type="ECO:0000256" key="4">
    <source>
        <dbReference type="ARBA" id="ARBA00023002"/>
    </source>
</evidence>
<feature type="transmembrane region" description="Helical" evidence="5">
    <location>
        <begin position="51"/>
        <end position="78"/>
    </location>
</feature>
<dbReference type="InterPro" id="IPR036188">
    <property type="entry name" value="FAD/NAD-bd_sf"/>
</dbReference>
<reference evidence="7" key="1">
    <citation type="journal article" date="2022" name="bioRxiv">
        <title>Deciphering the potential niche of two novel black yeast fungi from a biological soil crust based on their genomes, phenotypes, and melanin regulation.</title>
        <authorList>
            <consortium name="DOE Joint Genome Institute"/>
            <person name="Carr E.C."/>
            <person name="Barton Q."/>
            <person name="Grambo S."/>
            <person name="Sullivan M."/>
            <person name="Renfro C.M."/>
            <person name="Kuo A."/>
            <person name="Pangilinan J."/>
            <person name="Lipzen A."/>
            <person name="Keymanesh K."/>
            <person name="Savage E."/>
            <person name="Barry K."/>
            <person name="Grigoriev I.V."/>
            <person name="Riekhof W.R."/>
            <person name="Harris S.S."/>
        </authorList>
    </citation>
    <scope>NUCLEOTIDE SEQUENCE</scope>
    <source>
        <strain evidence="7">JF 03-4F</strain>
    </source>
</reference>
<dbReference type="Proteomes" id="UP001203852">
    <property type="component" value="Unassembled WGS sequence"/>
</dbReference>
<dbReference type="PANTHER" id="PTHR43400">
    <property type="entry name" value="FUMARATE REDUCTASE"/>
    <property type="match status" value="1"/>
</dbReference>
<organism evidence="7 8">
    <name type="scientific">Exophiala viscosa</name>
    <dbReference type="NCBI Taxonomy" id="2486360"/>
    <lineage>
        <taxon>Eukaryota</taxon>
        <taxon>Fungi</taxon>
        <taxon>Dikarya</taxon>
        <taxon>Ascomycota</taxon>
        <taxon>Pezizomycotina</taxon>
        <taxon>Eurotiomycetes</taxon>
        <taxon>Chaetothyriomycetidae</taxon>
        <taxon>Chaetothyriales</taxon>
        <taxon>Herpotrichiellaceae</taxon>
        <taxon>Exophiala</taxon>
    </lineage>
</organism>
<comment type="caution">
    <text evidence="7">The sequence shown here is derived from an EMBL/GenBank/DDBJ whole genome shotgun (WGS) entry which is preliminary data.</text>
</comment>
<keyword evidence="5" id="KW-0472">Membrane</keyword>
<keyword evidence="3" id="KW-0274">FAD</keyword>
<feature type="domain" description="FAD-dependent oxidoreductase 2 FAD-binding" evidence="6">
    <location>
        <begin position="10"/>
        <end position="189"/>
    </location>
</feature>
<name>A0AAN6E579_9EURO</name>
<dbReference type="SUPFAM" id="SSF51905">
    <property type="entry name" value="FAD/NAD(P)-binding domain"/>
    <property type="match status" value="1"/>
</dbReference>
<dbReference type="AlphaFoldDB" id="A0AAN6E579"/>
<evidence type="ECO:0000256" key="3">
    <source>
        <dbReference type="ARBA" id="ARBA00022827"/>
    </source>
</evidence>
<keyword evidence="5" id="KW-1133">Transmembrane helix</keyword>
<dbReference type="GO" id="GO:0016491">
    <property type="term" value="F:oxidoreductase activity"/>
    <property type="evidence" value="ECO:0007669"/>
    <property type="project" value="UniProtKB-KW"/>
</dbReference>
<keyword evidence="8" id="KW-1185">Reference proteome</keyword>
<comment type="cofactor">
    <cofactor evidence="1">
        <name>FAD</name>
        <dbReference type="ChEBI" id="CHEBI:57692"/>
    </cofactor>
</comment>
<dbReference type="InterPro" id="IPR027477">
    <property type="entry name" value="Succ_DH/fumarate_Rdtase_cat_sf"/>
</dbReference>
<protein>
    <submittedName>
        <fullName evidence="7">Succinate dehydrogenase/fumarate reductase flavoprotein</fullName>
    </submittedName>
</protein>
<gene>
    <name evidence="7" type="ORF">EDD36DRAFT_426138</name>
</gene>
<evidence type="ECO:0000313" key="8">
    <source>
        <dbReference type="Proteomes" id="UP001203852"/>
    </source>
</evidence>
<dbReference type="EMBL" id="MU404350">
    <property type="protein sequence ID" value="KAI1618326.1"/>
    <property type="molecule type" value="Genomic_DNA"/>
</dbReference>
<sequence>MVPPNVYAHGILVNANGKRFINEGAYAMFIGTEMLNQPDGRGYLILESRHFWYGVYKCFFTGGAFLLWGLPPLINIFLGGTRRARSVEKLAAKIKVSPDGLKQQIDEYNNASVRGELDKLGKLQKLFTPVSKGPFYAVNVSLGNKYNPAQTITMGGLVVEEETGKIVRPDGRSISGLYAAGRAAVGICSGGFVSGMALADAIFSGRRAGKAAADQALSKHGN</sequence>
<evidence type="ECO:0000256" key="2">
    <source>
        <dbReference type="ARBA" id="ARBA00022630"/>
    </source>
</evidence>
<dbReference type="SUPFAM" id="SSF56425">
    <property type="entry name" value="Succinate dehydrogenase/fumarate reductase flavoprotein, catalytic domain"/>
    <property type="match status" value="1"/>
</dbReference>
<evidence type="ECO:0000256" key="5">
    <source>
        <dbReference type="SAM" id="Phobius"/>
    </source>
</evidence>
<evidence type="ECO:0000313" key="7">
    <source>
        <dbReference type="EMBL" id="KAI1618326.1"/>
    </source>
</evidence>
<keyword evidence="2" id="KW-0285">Flavoprotein</keyword>
<dbReference type="Pfam" id="PF00890">
    <property type="entry name" value="FAD_binding_2"/>
    <property type="match status" value="1"/>
</dbReference>
<dbReference type="PANTHER" id="PTHR43400:SF10">
    <property type="entry name" value="3-OXOSTEROID 1-DEHYDROGENASE"/>
    <property type="match status" value="1"/>
</dbReference>